<dbReference type="Proteomes" id="UP000054693">
    <property type="component" value="Unassembled WGS sequence"/>
</dbReference>
<proteinExistence type="predicted"/>
<gene>
    <name evidence="1" type="ORF">Ltuc_2896</name>
</gene>
<dbReference type="PATRIC" id="fig|40335.7.peg.3098"/>
<keyword evidence="2" id="KW-1185">Reference proteome</keyword>
<protein>
    <submittedName>
        <fullName evidence="1">Uncharacterized protein</fullName>
    </submittedName>
</protein>
<dbReference type="EMBL" id="LNZA01000012">
    <property type="protein sequence ID" value="KTD70885.1"/>
    <property type="molecule type" value="Genomic_DNA"/>
</dbReference>
<accession>A0A0W0ZNS3</accession>
<organism evidence="1 2">
    <name type="scientific">Legionella tucsonensis</name>
    <dbReference type="NCBI Taxonomy" id="40335"/>
    <lineage>
        <taxon>Bacteria</taxon>
        <taxon>Pseudomonadati</taxon>
        <taxon>Pseudomonadota</taxon>
        <taxon>Gammaproteobacteria</taxon>
        <taxon>Legionellales</taxon>
        <taxon>Legionellaceae</taxon>
        <taxon>Legionella</taxon>
    </lineage>
</organism>
<sequence>MLKKFKNLIDRLEKKWDSEIVPAYEKLKQRISDNRVVTKTEAQEIINELTTHYREFCATVTNTFAPYQNRLNETERLRLEKFIADVKESYQTDINEFKNIYNRKVTLLRNNFFQKQAAQLPLPTFEEQYMAGEIFPNDPPEAYPQYYTYDFK</sequence>
<reference evidence="1 2" key="1">
    <citation type="submission" date="2015-11" db="EMBL/GenBank/DDBJ databases">
        <title>Genomic analysis of 38 Legionella species identifies large and diverse effector repertoires.</title>
        <authorList>
            <person name="Burstein D."/>
            <person name="Amaro F."/>
            <person name="Zusman T."/>
            <person name="Lifshitz Z."/>
            <person name="Cohen O."/>
            <person name="Gilbert J.A."/>
            <person name="Pupko T."/>
            <person name="Shuman H.A."/>
            <person name="Segal G."/>
        </authorList>
    </citation>
    <scope>NUCLEOTIDE SEQUENCE [LARGE SCALE GENOMIC DNA]</scope>
    <source>
        <strain evidence="1 2">ATCC 49180</strain>
    </source>
</reference>
<evidence type="ECO:0000313" key="2">
    <source>
        <dbReference type="Proteomes" id="UP000054693"/>
    </source>
</evidence>
<dbReference type="AlphaFoldDB" id="A0A0W0ZNS3"/>
<dbReference type="RefSeq" id="WP_058522090.1">
    <property type="nucleotide sequence ID" value="NZ_CAAAIP010000004.1"/>
</dbReference>
<evidence type="ECO:0000313" key="1">
    <source>
        <dbReference type="EMBL" id="KTD70885.1"/>
    </source>
</evidence>
<dbReference type="OrthoDB" id="5648517at2"/>
<comment type="caution">
    <text evidence="1">The sequence shown here is derived from an EMBL/GenBank/DDBJ whole genome shotgun (WGS) entry which is preliminary data.</text>
</comment>
<name>A0A0W0ZNS3_9GAMM</name>